<evidence type="ECO:0000313" key="1">
    <source>
        <dbReference type="EMBL" id="TDO28824.1"/>
    </source>
</evidence>
<reference evidence="1 2" key="1">
    <citation type="submission" date="2019-03" db="EMBL/GenBank/DDBJ databases">
        <title>Genomic Encyclopedia of Archaeal and Bacterial Type Strains, Phase II (KMG-II): from individual species to whole genera.</title>
        <authorList>
            <person name="Goeker M."/>
        </authorList>
    </citation>
    <scope>NUCLEOTIDE SEQUENCE [LARGE SCALE GENOMIC DNA]</scope>
    <source>
        <strain evidence="1 2">DSM 28323</strain>
    </source>
</reference>
<dbReference type="EMBL" id="SNWP01000010">
    <property type="protein sequence ID" value="TDO28824.1"/>
    <property type="molecule type" value="Genomic_DNA"/>
</dbReference>
<organism evidence="1 2">
    <name type="scientific">Sediminibacterium goheungense</name>
    <dbReference type="NCBI Taxonomy" id="1086393"/>
    <lineage>
        <taxon>Bacteria</taxon>
        <taxon>Pseudomonadati</taxon>
        <taxon>Bacteroidota</taxon>
        <taxon>Chitinophagia</taxon>
        <taxon>Chitinophagales</taxon>
        <taxon>Chitinophagaceae</taxon>
        <taxon>Sediminibacterium</taxon>
    </lineage>
</organism>
<dbReference type="Proteomes" id="UP000295741">
    <property type="component" value="Unassembled WGS sequence"/>
</dbReference>
<evidence type="ECO:0000313" key="2">
    <source>
        <dbReference type="Proteomes" id="UP000295741"/>
    </source>
</evidence>
<comment type="caution">
    <text evidence="1">The sequence shown here is derived from an EMBL/GenBank/DDBJ whole genome shotgun (WGS) entry which is preliminary data.</text>
</comment>
<proteinExistence type="predicted"/>
<name>A0A4R6J0T3_9BACT</name>
<dbReference type="AlphaFoldDB" id="A0A4R6J0T3"/>
<sequence length="163" mass="18741">MLLGYMETASDKAFQASLYDDVYDEAMLLHLKVPASTPYGSNTEQYENATGEVDINGVTYHFVKRRFYKDSLELWCVPNIEKIGIRNARDDFFRLAGDYNAGNSSQKSSNQHTVLKFSVLDFTGDHSFSWQFRNADPQQVHHVNQETAYLSDYINRLERPPQA</sequence>
<protein>
    <submittedName>
        <fullName evidence="1">Uncharacterized protein</fullName>
    </submittedName>
</protein>
<gene>
    <name evidence="1" type="ORF">BC659_0904</name>
</gene>
<keyword evidence="2" id="KW-1185">Reference proteome</keyword>
<accession>A0A4R6J0T3</accession>